<sequence>MFVQPWDAGTAEEGLELARAHRFGQLVAAGRGRDVPVVVPTQFVVERGADGAEVLLHLARANPVWAAIEENPVVMMSVAGDWAYIPGAWKTVGDEDPARGVPTTYYAAAQLVGTARIVTEPEGKAEILRRQIAREESDGGASLVDPAEHGRRLSGIQGLRVRVEKVTAKFKYGGNADAPHRAHVADLLARRAGPGDGIARRRLVERAGDGA</sequence>
<name>A0A7W3NWC2_STRMR</name>
<dbReference type="RefSeq" id="WP_128793151.1">
    <property type="nucleotide sequence ID" value="NZ_BAAAHW010000025.1"/>
</dbReference>
<evidence type="ECO:0000313" key="2">
    <source>
        <dbReference type="Proteomes" id="UP000577386"/>
    </source>
</evidence>
<dbReference type="GeneID" id="93978388"/>
<evidence type="ECO:0000313" key="1">
    <source>
        <dbReference type="EMBL" id="MBA9057941.1"/>
    </source>
</evidence>
<dbReference type="InterPro" id="IPR012349">
    <property type="entry name" value="Split_barrel_FMN-bd"/>
</dbReference>
<dbReference type="InterPro" id="IPR007396">
    <property type="entry name" value="TR_PAI2-type"/>
</dbReference>
<dbReference type="AlphaFoldDB" id="A0A7W3NWC2"/>
<dbReference type="PANTHER" id="PTHR35802:SF1">
    <property type="entry name" value="PROTEASE SYNTHASE AND SPORULATION PROTEIN PAI 2"/>
    <property type="match status" value="1"/>
</dbReference>
<dbReference type="Pfam" id="PF04299">
    <property type="entry name" value="FMN_bind_2"/>
    <property type="match status" value="1"/>
</dbReference>
<gene>
    <name evidence="1" type="ORF">HDA42_007119</name>
</gene>
<organism evidence="1 2">
    <name type="scientific">Streptomyces murinus</name>
    <dbReference type="NCBI Taxonomy" id="33900"/>
    <lineage>
        <taxon>Bacteria</taxon>
        <taxon>Bacillati</taxon>
        <taxon>Actinomycetota</taxon>
        <taxon>Actinomycetes</taxon>
        <taxon>Kitasatosporales</taxon>
        <taxon>Streptomycetaceae</taxon>
        <taxon>Streptomyces</taxon>
    </lineage>
</organism>
<dbReference type="SUPFAM" id="SSF50475">
    <property type="entry name" value="FMN-binding split barrel"/>
    <property type="match status" value="1"/>
</dbReference>
<dbReference type="EMBL" id="JACJIJ010000002">
    <property type="protein sequence ID" value="MBA9057941.1"/>
    <property type="molecule type" value="Genomic_DNA"/>
</dbReference>
<dbReference type="Proteomes" id="UP000577386">
    <property type="component" value="Unassembled WGS sequence"/>
</dbReference>
<dbReference type="PANTHER" id="PTHR35802">
    <property type="entry name" value="PROTEASE SYNTHASE AND SPORULATION PROTEIN PAI 2"/>
    <property type="match status" value="1"/>
</dbReference>
<dbReference type="Gene3D" id="2.30.110.10">
    <property type="entry name" value="Electron Transport, Fmn-binding Protein, Chain A"/>
    <property type="match status" value="1"/>
</dbReference>
<reference evidence="1 2" key="1">
    <citation type="submission" date="2020-08" db="EMBL/GenBank/DDBJ databases">
        <title>Sequencing the genomes of 1000 actinobacteria strains.</title>
        <authorList>
            <person name="Klenk H.-P."/>
        </authorList>
    </citation>
    <scope>NUCLEOTIDE SEQUENCE [LARGE SCALE GENOMIC DNA]</scope>
    <source>
        <strain evidence="1 2">DSM 41827</strain>
    </source>
</reference>
<accession>A0A7W3NWC2</accession>
<keyword evidence="2" id="KW-1185">Reference proteome</keyword>
<comment type="caution">
    <text evidence="1">The sequence shown here is derived from an EMBL/GenBank/DDBJ whole genome shotgun (WGS) entry which is preliminary data.</text>
</comment>
<proteinExistence type="predicted"/>
<protein>
    <submittedName>
        <fullName evidence="1">Transcriptional regulator</fullName>
    </submittedName>
</protein>